<keyword evidence="2" id="KW-1185">Reference proteome</keyword>
<evidence type="ECO:0000313" key="2">
    <source>
        <dbReference type="Proteomes" id="UP001055115"/>
    </source>
</evidence>
<organism evidence="1 2">
    <name type="scientific">Colletotrichum spaethianum</name>
    <dbReference type="NCBI Taxonomy" id="700344"/>
    <lineage>
        <taxon>Eukaryota</taxon>
        <taxon>Fungi</taxon>
        <taxon>Dikarya</taxon>
        <taxon>Ascomycota</taxon>
        <taxon>Pezizomycotina</taxon>
        <taxon>Sordariomycetes</taxon>
        <taxon>Hypocreomycetidae</taxon>
        <taxon>Glomerellales</taxon>
        <taxon>Glomerellaceae</taxon>
        <taxon>Colletotrichum</taxon>
        <taxon>Colletotrichum spaethianum species complex</taxon>
    </lineage>
</organism>
<dbReference type="AlphaFoldDB" id="A0AA37P7V3"/>
<proteinExistence type="predicted"/>
<comment type="caution">
    <text evidence="1">The sequence shown here is derived from an EMBL/GenBank/DDBJ whole genome shotgun (WGS) entry which is preliminary data.</text>
</comment>
<gene>
    <name evidence="1" type="ORF">ColSpa_06040</name>
</gene>
<dbReference type="EMBL" id="BQXU01000014">
    <property type="protein sequence ID" value="GKT45859.1"/>
    <property type="molecule type" value="Genomic_DNA"/>
</dbReference>
<dbReference type="RefSeq" id="XP_049128209.1">
    <property type="nucleotide sequence ID" value="XM_049272252.1"/>
</dbReference>
<name>A0AA37P7V3_9PEZI</name>
<sequence length="558" mass="60343">MFVSGRLQHGLIRSLEAPLRELGRDSSGEKLSHIGVLNNQWRGIMRVGSLGEKIKSYRIELQFLICGLITTSIVSSLTPTTTTVIVPFSPEIPDGKVMPYISAENHPCVGFYPNSTRVDFKRYFWPFPNGTTIYSDISSAYCPSTKALILAPQINTVDPEHYAYIDAGTAVAPTAMGTPISILNGTAIKAVSNKYSVSLIKTEQCVPVMRTNPVRCEKGGSITVKTHSEFVLTLEDGSQSASISGYSRNFSRDSGMASASFRNYKAQFATNIVIGGYTDPAGDTPFASYIAQAVNDPDVEAGLGGSSTYAVTCSVDPTDVFEYRMVTLDTQAIGQGKGKEFNVAYYVSGGEICTPVSPSTSTVRLATVLTASDYFLNERQSLDGYMQTLLGLAGTNRGPPYAFNNSRNALEDVLGVSAAMAVSRIPMNGSVSADAFREKGGPARVTVKITRLGSDNSEILLLLIPPVLSLILLLYQFSMSFTLKLQPGGGRTGETLLGEQHPQQYAAENLEELLRLISWKARSKQVKNSGQWTDASLEDVSLEEMGSMIPLRRLGSEI</sequence>
<evidence type="ECO:0000313" key="1">
    <source>
        <dbReference type="EMBL" id="GKT45859.1"/>
    </source>
</evidence>
<dbReference type="GeneID" id="73326842"/>
<accession>A0AA37P7V3</accession>
<reference evidence="1 2" key="1">
    <citation type="submission" date="2022-03" db="EMBL/GenBank/DDBJ databases">
        <title>Genome data of Colletotrichum spp.</title>
        <authorList>
            <person name="Utami Y.D."/>
            <person name="Hiruma K."/>
        </authorList>
    </citation>
    <scope>NUCLEOTIDE SEQUENCE [LARGE SCALE GENOMIC DNA]</scope>
    <source>
        <strain evidence="1 2">MAFF 239500</strain>
    </source>
</reference>
<protein>
    <submittedName>
        <fullName evidence="1">Uncharacterized protein</fullName>
    </submittedName>
</protein>
<dbReference type="Proteomes" id="UP001055115">
    <property type="component" value="Unassembled WGS sequence"/>
</dbReference>